<name>A0A6I9RUR9_ELAGV</name>
<organism evidence="2 3">
    <name type="scientific">Elaeis guineensis var. tenera</name>
    <name type="common">Oil palm</name>
    <dbReference type="NCBI Taxonomy" id="51953"/>
    <lineage>
        <taxon>Eukaryota</taxon>
        <taxon>Viridiplantae</taxon>
        <taxon>Streptophyta</taxon>
        <taxon>Embryophyta</taxon>
        <taxon>Tracheophyta</taxon>
        <taxon>Spermatophyta</taxon>
        <taxon>Magnoliopsida</taxon>
        <taxon>Liliopsida</taxon>
        <taxon>Arecaceae</taxon>
        <taxon>Arecoideae</taxon>
        <taxon>Cocoseae</taxon>
        <taxon>Elaeidinae</taxon>
        <taxon>Elaeis</taxon>
    </lineage>
</organism>
<dbReference type="AlphaFoldDB" id="A0A6I9RUR9"/>
<dbReference type="InterPro" id="IPR006566">
    <property type="entry name" value="FBD"/>
</dbReference>
<keyword evidence="2" id="KW-1185">Reference proteome</keyword>
<dbReference type="RefSeq" id="XP_010932692.1">
    <property type="nucleotide sequence ID" value="XM_010934390.1"/>
</dbReference>
<dbReference type="PANTHER" id="PTHR34145">
    <property type="entry name" value="OS02G0105600 PROTEIN"/>
    <property type="match status" value="1"/>
</dbReference>
<dbReference type="Pfam" id="PF08387">
    <property type="entry name" value="FBD"/>
    <property type="match status" value="1"/>
</dbReference>
<protein>
    <submittedName>
        <fullName evidence="3">Uncharacterized protein LOC105053283</fullName>
    </submittedName>
</protein>
<dbReference type="Proteomes" id="UP000504607">
    <property type="component" value="Chromosome 10"/>
</dbReference>
<gene>
    <name evidence="3" type="primary">LOC105053283</name>
</gene>
<dbReference type="PANTHER" id="PTHR34145:SF28">
    <property type="entry name" value="F-BOX DOMAIN-CONTAINING PROTEIN"/>
    <property type="match status" value="1"/>
</dbReference>
<accession>A0A6I9RUR9</accession>
<dbReference type="SMART" id="SM00579">
    <property type="entry name" value="FBD"/>
    <property type="match status" value="1"/>
</dbReference>
<dbReference type="OrthoDB" id="666837at2759"/>
<evidence type="ECO:0000313" key="3">
    <source>
        <dbReference type="RefSeq" id="XP_010932692.1"/>
    </source>
</evidence>
<feature type="domain" description="FBD" evidence="1">
    <location>
        <begin position="361"/>
        <end position="437"/>
    </location>
</feature>
<reference evidence="3" key="1">
    <citation type="submission" date="2025-08" db="UniProtKB">
        <authorList>
            <consortium name="RefSeq"/>
        </authorList>
    </citation>
    <scope>IDENTIFICATION</scope>
</reference>
<dbReference type="InterPro" id="IPR053772">
    <property type="entry name" value="At1g61320/At1g61330-like"/>
</dbReference>
<evidence type="ECO:0000259" key="1">
    <source>
        <dbReference type="SMART" id="SM00579"/>
    </source>
</evidence>
<evidence type="ECO:0000313" key="2">
    <source>
        <dbReference type="Proteomes" id="UP000504607"/>
    </source>
</evidence>
<dbReference type="InParanoid" id="A0A6I9RUR9"/>
<proteinExistence type="predicted"/>
<sequence length="437" mass="49966">MDSEASITNIETEPFSSLFGSSMEAEPFMEVNSSPLSSPSAESAKSFSSVTSPCDSLLCSPNIDLDEKHFVNDKAIRMFHLYGRHIEADNMKKSGRNAFISHARWLQQNYQELKVTHLRLCFSNPSEYINDVMKWIRMATTRDVEELDIDFSIPDNDKRYPECFKSYAELPSDVYMLRNSLHALRLSGCKFQPALFWHRIKRVTIEECIPMMEANIVIPGLQYFKYSGIAVPVVIKDYHTIEEAELDFSRQFELGHHSELISEILICLQNARVLTVIGSENLHLPTIIVRLRHLILMKATLHKDESTGIILLLASYPVLETLTINMGYRIQLAPRILGDEEHFSAPFDAKGFWEAQTSPIICLDMYLKKVNITNFRGHKNEVYFLKYLLKKSSRLEELSITITSDISDWENSGSCISATQQLQHSEKASPNVQISIR</sequence>